<evidence type="ECO:0000313" key="3">
    <source>
        <dbReference type="EMBL" id="MCA6063150.1"/>
    </source>
</evidence>
<dbReference type="EMBL" id="JAEDAH010000027">
    <property type="protein sequence ID" value="MCA6063150.1"/>
    <property type="molecule type" value="Genomic_DNA"/>
</dbReference>
<dbReference type="Proteomes" id="UP000714380">
    <property type="component" value="Unassembled WGS sequence"/>
</dbReference>
<comment type="caution">
    <text evidence="3">The sequence shown here is derived from an EMBL/GenBank/DDBJ whole genome shotgun (WGS) entry which is preliminary data.</text>
</comment>
<organism evidence="3 4">
    <name type="scientific">Thalassolituus marinus</name>
    <dbReference type="NCBI Taxonomy" id="671053"/>
    <lineage>
        <taxon>Bacteria</taxon>
        <taxon>Pseudomonadati</taxon>
        <taxon>Pseudomonadota</taxon>
        <taxon>Gammaproteobacteria</taxon>
        <taxon>Oceanospirillales</taxon>
        <taxon>Oceanospirillaceae</taxon>
        <taxon>Thalassolituus</taxon>
    </lineage>
</organism>
<dbReference type="RefSeq" id="WP_225672852.1">
    <property type="nucleotide sequence ID" value="NZ_JAEDAH010000027.1"/>
</dbReference>
<evidence type="ECO:0000259" key="2">
    <source>
        <dbReference type="Pfam" id="PF01266"/>
    </source>
</evidence>
<dbReference type="InterPro" id="IPR036188">
    <property type="entry name" value="FAD/NAD-bd_sf"/>
</dbReference>
<dbReference type="SUPFAM" id="SSF51905">
    <property type="entry name" value="FAD/NAD(P)-binding domain"/>
    <property type="match status" value="1"/>
</dbReference>
<sequence>MTAPAAFTIYGAGLMGSLLAWRLARQGVKVTLLERAAEHSPQSAAWTAAAMVAPWAERSASTFDVFRNGELSLQLWPQLISELESETGMSCGYQCNGSLVVAHPADRNEMQQFCDQLSFNGLTPGMSEQVQMLDAASLRELEPNINAEFRQAVWLPQEAHLQQRILLTALWRAARQAGAELLFETAAEQQPAQGFILDCRGTGAAEDIQQLRGVRGEVLWLESEQRISRPLRLLHPRYHLYLVPKGESGGRYQYMLGATEIESDDRSPVSVRSAMELLSALYCLVPAFSEARIIAFDSNCRPALPDHNAAIIPFNNGQGLRVNGLFRHGYLQAPALLLTIQQHFGLPLSMNETYQQEVACA</sequence>
<dbReference type="Pfam" id="PF01266">
    <property type="entry name" value="DAO"/>
    <property type="match status" value="1"/>
</dbReference>
<dbReference type="PANTHER" id="PTHR13847">
    <property type="entry name" value="SARCOSINE DEHYDROGENASE-RELATED"/>
    <property type="match status" value="1"/>
</dbReference>
<keyword evidence="4" id="KW-1185">Reference proteome</keyword>
<dbReference type="PANTHER" id="PTHR13847:SF289">
    <property type="entry name" value="GLYCINE OXIDASE"/>
    <property type="match status" value="1"/>
</dbReference>
<reference evidence="3 4" key="1">
    <citation type="submission" date="2020-12" db="EMBL/GenBank/DDBJ databases">
        <title>Novel Thalassolituus-related marine hydrocarbonoclastic bacteria mediated algae-derived hydrocarbons mineralization in twilight zone of the northern South China Sea.</title>
        <authorList>
            <person name="Dong C."/>
        </authorList>
    </citation>
    <scope>NUCLEOTIDE SEQUENCE [LARGE SCALE GENOMIC DNA]</scope>
    <source>
        <strain evidence="3 4">IMCC1826</strain>
    </source>
</reference>
<evidence type="ECO:0000313" key="4">
    <source>
        <dbReference type="Proteomes" id="UP000714380"/>
    </source>
</evidence>
<keyword evidence="1" id="KW-0560">Oxidoreductase</keyword>
<accession>A0ABS7ZRK5</accession>
<name>A0ABS7ZRK5_9GAMM</name>
<proteinExistence type="predicted"/>
<dbReference type="SUPFAM" id="SSF54373">
    <property type="entry name" value="FAD-linked reductases, C-terminal domain"/>
    <property type="match status" value="1"/>
</dbReference>
<dbReference type="Gene3D" id="3.50.50.60">
    <property type="entry name" value="FAD/NAD(P)-binding domain"/>
    <property type="match status" value="2"/>
</dbReference>
<protein>
    <submittedName>
        <fullName evidence="3">FAD-dependent oxidoreductase</fullName>
    </submittedName>
</protein>
<gene>
    <name evidence="3" type="ORF">I9W95_05955</name>
</gene>
<dbReference type="Gene3D" id="3.30.9.10">
    <property type="entry name" value="D-Amino Acid Oxidase, subunit A, domain 2"/>
    <property type="match status" value="2"/>
</dbReference>
<feature type="domain" description="FAD dependent oxidoreductase" evidence="2">
    <location>
        <begin position="9"/>
        <end position="335"/>
    </location>
</feature>
<evidence type="ECO:0000256" key="1">
    <source>
        <dbReference type="ARBA" id="ARBA00023002"/>
    </source>
</evidence>
<dbReference type="InterPro" id="IPR006076">
    <property type="entry name" value="FAD-dep_OxRdtase"/>
</dbReference>